<reference evidence="1" key="1">
    <citation type="submission" date="2022-08" db="EMBL/GenBank/DDBJ databases">
        <title>Whole genome sequencing of non-tuberculosis mycobacteria type-strains.</title>
        <authorList>
            <person name="Igarashi Y."/>
            <person name="Osugi A."/>
            <person name="Mitarai S."/>
        </authorList>
    </citation>
    <scope>NUCLEOTIDE SEQUENCE</scope>
    <source>
        <strain evidence="1">JCM 16369</strain>
    </source>
</reference>
<evidence type="ECO:0008006" key="3">
    <source>
        <dbReference type="Google" id="ProtNLM"/>
    </source>
</evidence>
<dbReference type="EMBL" id="CP092362">
    <property type="protein sequence ID" value="ULN42565.1"/>
    <property type="molecule type" value="Genomic_DNA"/>
</dbReference>
<keyword evidence="2" id="KW-1185">Reference proteome</keyword>
<dbReference type="SUPFAM" id="SSF53335">
    <property type="entry name" value="S-adenosyl-L-methionine-dependent methyltransferases"/>
    <property type="match status" value="1"/>
</dbReference>
<dbReference type="Proteomes" id="UP001055337">
    <property type="component" value="Chromosome"/>
</dbReference>
<evidence type="ECO:0000313" key="2">
    <source>
        <dbReference type="Proteomes" id="UP001055337"/>
    </source>
</evidence>
<name>A0ABY3TNM1_9MYCO</name>
<protein>
    <recommendedName>
        <fullName evidence="3">Methyltransferase FkbM domain-containing protein</fullName>
    </recommendedName>
</protein>
<dbReference type="RefSeq" id="WP_240178975.1">
    <property type="nucleotide sequence ID" value="NZ_CP092362.2"/>
</dbReference>
<accession>A0ABY3TNM1</accession>
<gene>
    <name evidence="1" type="ORF">MI149_05480</name>
</gene>
<dbReference type="Gene3D" id="3.40.50.150">
    <property type="entry name" value="Vaccinia Virus protein VP39"/>
    <property type="match status" value="1"/>
</dbReference>
<sequence>MGVTDTYRIQYGEAWTAFRRRFRVSLLKLTPSRKLSPIQKFLRDGFNSKIFSSVPSDEVSQVLVFGGYKGDSVDGWLNKNPRARIQTYEPVRDYAAILENRFHGSDVAVHSFGVGKRSGTRTFSVMSDATSGHPGITGAPSISPPATIDVWFESVAAAGKDWPDRIDVAEINIEGGEYELIPALAEAGKLAQIKHIFVQFHDVGHETTSFVEESRNHLAESHLQVWCYDMVWEYWKLSEPS</sequence>
<organism evidence="1 2">
    <name type="scientific">Mycolicibacterium crocinum</name>
    <dbReference type="NCBI Taxonomy" id="388459"/>
    <lineage>
        <taxon>Bacteria</taxon>
        <taxon>Bacillati</taxon>
        <taxon>Actinomycetota</taxon>
        <taxon>Actinomycetes</taxon>
        <taxon>Mycobacteriales</taxon>
        <taxon>Mycobacteriaceae</taxon>
        <taxon>Mycolicibacterium</taxon>
    </lineage>
</organism>
<proteinExistence type="predicted"/>
<evidence type="ECO:0000313" key="1">
    <source>
        <dbReference type="EMBL" id="ULN42565.1"/>
    </source>
</evidence>
<dbReference type="InterPro" id="IPR029063">
    <property type="entry name" value="SAM-dependent_MTases_sf"/>
</dbReference>